<comment type="cofactor">
    <cofactor evidence="5">
        <name>Mg(2+)</name>
        <dbReference type="ChEBI" id="CHEBI:18420"/>
    </cofactor>
</comment>
<dbReference type="EMBL" id="CAKXAJ010026153">
    <property type="protein sequence ID" value="CAH2259560.1"/>
    <property type="molecule type" value="Genomic_DNA"/>
</dbReference>
<evidence type="ECO:0000256" key="3">
    <source>
        <dbReference type="ARBA" id="ARBA00008339"/>
    </source>
</evidence>
<reference evidence="7" key="1">
    <citation type="submission" date="2022-03" db="EMBL/GenBank/DDBJ databases">
        <authorList>
            <person name="Lindestad O."/>
        </authorList>
    </citation>
    <scope>NUCLEOTIDE SEQUENCE</scope>
</reference>
<feature type="domain" description="MoaB/Mog" evidence="6">
    <location>
        <begin position="6"/>
        <end position="150"/>
    </location>
</feature>
<comment type="catalytic activity">
    <reaction evidence="5">
        <text>molybdopterin + ATP + H(+) = adenylyl-molybdopterin + diphosphate</text>
        <dbReference type="Rhea" id="RHEA:31331"/>
        <dbReference type="ChEBI" id="CHEBI:15378"/>
        <dbReference type="ChEBI" id="CHEBI:30616"/>
        <dbReference type="ChEBI" id="CHEBI:33019"/>
        <dbReference type="ChEBI" id="CHEBI:58698"/>
        <dbReference type="ChEBI" id="CHEBI:62727"/>
    </reaction>
</comment>
<keyword evidence="4 5" id="KW-0501">Molybdenum cofactor biosynthesis</keyword>
<dbReference type="GO" id="GO:0046872">
    <property type="term" value="F:metal ion binding"/>
    <property type="evidence" value="ECO:0007669"/>
    <property type="project" value="UniProtKB-UniRule"/>
</dbReference>
<dbReference type="GO" id="GO:0005524">
    <property type="term" value="F:ATP binding"/>
    <property type="evidence" value="ECO:0007669"/>
    <property type="project" value="UniProtKB-UniRule"/>
</dbReference>
<dbReference type="CDD" id="cd00886">
    <property type="entry name" value="MogA_MoaB"/>
    <property type="match status" value="1"/>
</dbReference>
<dbReference type="OrthoDB" id="4349954at2759"/>
<dbReference type="GO" id="GO:0005829">
    <property type="term" value="C:cytosol"/>
    <property type="evidence" value="ECO:0007669"/>
    <property type="project" value="TreeGrafter"/>
</dbReference>
<dbReference type="Gene3D" id="3.40.980.10">
    <property type="entry name" value="MoaB/Mog-like domain"/>
    <property type="match status" value="2"/>
</dbReference>
<dbReference type="GO" id="GO:0007529">
    <property type="term" value="P:establishment of synaptic specificity at neuromuscular junction"/>
    <property type="evidence" value="ECO:0007669"/>
    <property type="project" value="TreeGrafter"/>
</dbReference>
<name>A0A8S4S814_9NEOP</name>
<keyword evidence="5" id="KW-0500">Molybdenum</keyword>
<dbReference type="SUPFAM" id="SSF63882">
    <property type="entry name" value="MoeA N-terminal region -like"/>
    <property type="match status" value="1"/>
</dbReference>
<comment type="similarity">
    <text evidence="2">In the N-terminal section; belongs to the MoaB/Mog family.</text>
</comment>
<organism evidence="7 8">
    <name type="scientific">Pararge aegeria aegeria</name>
    <dbReference type="NCBI Taxonomy" id="348720"/>
    <lineage>
        <taxon>Eukaryota</taxon>
        <taxon>Metazoa</taxon>
        <taxon>Ecdysozoa</taxon>
        <taxon>Arthropoda</taxon>
        <taxon>Hexapoda</taxon>
        <taxon>Insecta</taxon>
        <taxon>Pterygota</taxon>
        <taxon>Neoptera</taxon>
        <taxon>Endopterygota</taxon>
        <taxon>Lepidoptera</taxon>
        <taxon>Glossata</taxon>
        <taxon>Ditrysia</taxon>
        <taxon>Papilionoidea</taxon>
        <taxon>Nymphalidae</taxon>
        <taxon>Satyrinae</taxon>
        <taxon>Satyrini</taxon>
        <taxon>Parargina</taxon>
        <taxon>Pararge</taxon>
    </lineage>
</organism>
<dbReference type="GO" id="GO:0099634">
    <property type="term" value="C:postsynaptic specialization membrane"/>
    <property type="evidence" value="ECO:0007669"/>
    <property type="project" value="GOC"/>
</dbReference>
<evidence type="ECO:0000313" key="7">
    <source>
        <dbReference type="EMBL" id="CAH2259560.1"/>
    </source>
</evidence>
<dbReference type="FunFam" id="3.40.980.10:FF:000001">
    <property type="entry name" value="Molybdopterin molybdenumtransferase"/>
    <property type="match status" value="1"/>
</dbReference>
<dbReference type="Pfam" id="PF00994">
    <property type="entry name" value="MoCF_biosynth"/>
    <property type="match status" value="2"/>
</dbReference>
<gene>
    <name evidence="7" type="primary">jg24271</name>
    <name evidence="7" type="ORF">PAEG_LOCUS23591</name>
</gene>
<dbReference type="GO" id="GO:0098970">
    <property type="term" value="P:postsynaptic neurotransmitter receptor diffusion trapping"/>
    <property type="evidence" value="ECO:0007669"/>
    <property type="project" value="TreeGrafter"/>
</dbReference>
<keyword evidence="5" id="KW-0808">Transferase</keyword>
<dbReference type="CDD" id="cd00887">
    <property type="entry name" value="MoeA"/>
    <property type="match status" value="1"/>
</dbReference>
<dbReference type="GO" id="GO:0030425">
    <property type="term" value="C:dendrite"/>
    <property type="evidence" value="ECO:0007669"/>
    <property type="project" value="TreeGrafter"/>
</dbReference>
<dbReference type="GO" id="GO:0061599">
    <property type="term" value="F:molybdopterin molybdotransferase activity"/>
    <property type="evidence" value="ECO:0007669"/>
    <property type="project" value="UniProtKB-UniRule"/>
</dbReference>
<proteinExistence type="inferred from homology"/>
<dbReference type="SMART" id="SM00852">
    <property type="entry name" value="MoCF_biosynth"/>
    <property type="match status" value="2"/>
</dbReference>
<dbReference type="GO" id="GO:0061598">
    <property type="term" value="F:molybdopterin adenylyltransferase activity"/>
    <property type="evidence" value="ECO:0007669"/>
    <property type="project" value="UniProtKB-UniRule"/>
</dbReference>
<dbReference type="PROSITE" id="PS01079">
    <property type="entry name" value="MOCF_BIOSYNTHESIS_2"/>
    <property type="match status" value="1"/>
</dbReference>
<protein>
    <submittedName>
        <fullName evidence="7">Jg24271 protein</fullName>
    </submittedName>
</protein>
<dbReference type="InterPro" id="IPR005110">
    <property type="entry name" value="MoeA_linker/N"/>
</dbReference>
<dbReference type="GO" id="GO:0006777">
    <property type="term" value="P:Mo-molybdopterin cofactor biosynthetic process"/>
    <property type="evidence" value="ECO:0007669"/>
    <property type="project" value="UniProtKB-UniRule"/>
</dbReference>
<dbReference type="InterPro" id="IPR005111">
    <property type="entry name" value="MoeA_C_domain_IV"/>
</dbReference>
<evidence type="ECO:0000256" key="1">
    <source>
        <dbReference type="ARBA" id="ARBA00005046"/>
    </source>
</evidence>
<comment type="pathway">
    <text evidence="1 5">Cofactor biosynthesis; molybdopterin biosynthesis.</text>
</comment>
<dbReference type="InterPro" id="IPR008284">
    <property type="entry name" value="MoCF_biosynth_CS"/>
</dbReference>
<keyword evidence="8" id="KW-1185">Reference proteome</keyword>
<dbReference type="SUPFAM" id="SSF53218">
    <property type="entry name" value="Molybdenum cofactor biosynthesis proteins"/>
    <property type="match status" value="2"/>
</dbReference>
<dbReference type="InterPro" id="IPR036135">
    <property type="entry name" value="MoeA_linker/N_sf"/>
</dbReference>
<keyword evidence="5" id="KW-0460">Magnesium</keyword>
<dbReference type="Pfam" id="PF03453">
    <property type="entry name" value="MoeA_N"/>
    <property type="match status" value="1"/>
</dbReference>
<evidence type="ECO:0000256" key="4">
    <source>
        <dbReference type="ARBA" id="ARBA00023150"/>
    </source>
</evidence>
<keyword evidence="5" id="KW-0479">Metal-binding</keyword>
<dbReference type="PANTHER" id="PTHR10192:SF5">
    <property type="entry name" value="GEPHYRIN"/>
    <property type="match status" value="1"/>
</dbReference>
<dbReference type="InterPro" id="IPR036688">
    <property type="entry name" value="MoeA_C_domain_IV_sf"/>
</dbReference>
<dbReference type="SUPFAM" id="SSF63867">
    <property type="entry name" value="MoeA C-terminal domain-like"/>
    <property type="match status" value="1"/>
</dbReference>
<accession>A0A8S4S814</accession>
<evidence type="ECO:0000256" key="2">
    <source>
        <dbReference type="ARBA" id="ARBA00007589"/>
    </source>
</evidence>
<dbReference type="Proteomes" id="UP000838756">
    <property type="component" value="Unassembled WGS sequence"/>
</dbReference>
<dbReference type="NCBIfam" id="TIGR00177">
    <property type="entry name" value="molyb_syn"/>
    <property type="match status" value="2"/>
</dbReference>
<comment type="caution">
    <text evidence="7">The sequence shown here is derived from an EMBL/GenBank/DDBJ whole genome shotgun (WGS) entry which is preliminary data.</text>
</comment>
<evidence type="ECO:0000259" key="6">
    <source>
        <dbReference type="SMART" id="SM00852"/>
    </source>
</evidence>
<evidence type="ECO:0000256" key="5">
    <source>
        <dbReference type="RuleBase" id="RU365090"/>
    </source>
</evidence>
<sequence>MVKAVAIITVSDSCFKDNSQDTSGPALFDFITEKFPEANIHTIIVPDEKEIIERELKYFCDSNIDLILTTGGTGLSPRDVTPEATKAIIQREVPAIPIAMTIESLKKTPLAMLSRAVAGIKDRTLIINFPGSKKAVTECIEVVKVVLSHAISVINNELGEVRTVHDKLQVDHICPHKRNSNVDISKVALRPRESPYPMIEMVEAFNIVDAVMLKWVERVELVSLEESTACVVAQDIIAKEPMPPFPASVKDGYACLSLDGVGIRKVEDTKLIKASDDHRTELEIEILVAPQPHQDVRPIGYDIPVGSMLVEKGDVIGAAQIGILAGAGYQSVPIIAYPKVAIMSTGNELQEPSDSILRPSHIRDSNRIMLKALLKEHGYDSIDCGIARDDPSALAAAIARALPRTDILICTGGVSMGERDLLKPVLTNDFGATLHFGRVRMKPGKPSTFATCEFQGKTKFIFALPGNPVSAYVCCLLFVIRALRQCTRHTGDFARMGVRLAHDLTLDPRPEYARAVLQFPSVNELPVATLLGNQCSSRLLSACGASVLLELPGASEQVKQLPAGTTVSAFVTGRIDLTRL</sequence>
<evidence type="ECO:0000313" key="8">
    <source>
        <dbReference type="Proteomes" id="UP000838756"/>
    </source>
</evidence>
<dbReference type="Pfam" id="PF03454">
    <property type="entry name" value="MoeA_C"/>
    <property type="match status" value="1"/>
</dbReference>
<dbReference type="GO" id="GO:0072579">
    <property type="term" value="P:glycine receptor clustering"/>
    <property type="evidence" value="ECO:0007669"/>
    <property type="project" value="TreeGrafter"/>
</dbReference>
<dbReference type="InterPro" id="IPR001453">
    <property type="entry name" value="MoaB/Mog_dom"/>
</dbReference>
<dbReference type="Gene3D" id="2.40.340.10">
    <property type="entry name" value="MoeA, C-terminal, domain IV"/>
    <property type="match status" value="1"/>
</dbReference>
<feature type="domain" description="MoaB/Mog" evidence="6">
    <location>
        <begin position="341"/>
        <end position="485"/>
    </location>
</feature>
<comment type="similarity">
    <text evidence="5">Belongs to the MoeA family.</text>
</comment>
<comment type="function">
    <text evidence="5">Catalyzes two steps in the biosynthesis of the molybdenum cofactor. In the first step, molybdopterin is adenylated. Subsequently, molybdate is inserted into adenylated molybdopterin and AMP is released.</text>
</comment>
<dbReference type="InterPro" id="IPR038987">
    <property type="entry name" value="MoeA-like"/>
</dbReference>
<comment type="catalytic activity">
    <reaction evidence="5">
        <text>adenylyl-molybdopterin + molybdate = Mo-molybdopterin + AMP + H(+)</text>
        <dbReference type="Rhea" id="RHEA:35047"/>
        <dbReference type="ChEBI" id="CHEBI:15378"/>
        <dbReference type="ChEBI" id="CHEBI:36264"/>
        <dbReference type="ChEBI" id="CHEBI:62727"/>
        <dbReference type="ChEBI" id="CHEBI:71302"/>
        <dbReference type="ChEBI" id="CHEBI:456215"/>
    </reaction>
</comment>
<comment type="similarity">
    <text evidence="3">In the C-terminal section; belongs to the MoeA family.</text>
</comment>
<dbReference type="PROSITE" id="PS01078">
    <property type="entry name" value="MOCF_BIOSYNTHESIS_1"/>
    <property type="match status" value="1"/>
</dbReference>
<dbReference type="InterPro" id="IPR036425">
    <property type="entry name" value="MoaB/Mog-like_dom_sf"/>
</dbReference>
<dbReference type="AlphaFoldDB" id="A0A8S4S814"/>
<dbReference type="GO" id="GO:0097112">
    <property type="term" value="P:gamma-aminobutyric acid receptor clustering"/>
    <property type="evidence" value="ECO:0007669"/>
    <property type="project" value="TreeGrafter"/>
</dbReference>
<dbReference type="PANTHER" id="PTHR10192">
    <property type="entry name" value="MOLYBDOPTERIN BIOSYNTHESIS PROTEIN"/>
    <property type="match status" value="1"/>
</dbReference>